<dbReference type="Gene3D" id="3.30.300.20">
    <property type="match status" value="1"/>
</dbReference>
<keyword evidence="2" id="KW-1185">Reference proteome</keyword>
<dbReference type="Proteomes" id="UP000198949">
    <property type="component" value="Unassembled WGS sequence"/>
</dbReference>
<dbReference type="RefSeq" id="WP_091039883.1">
    <property type="nucleotide sequence ID" value="NZ_FNAD01000018.1"/>
</dbReference>
<dbReference type="AlphaFoldDB" id="A0A1G7BZD3"/>
<sequence>MSGREHHYDVNVRWTGNTGKGTARYLEYGRDHDITTPGKPLIRGSADPTFLGQSERWNPEDLLVASLAECHMLTYLALCARDRIVVTAYEDNATGTMTEEGGKSGRFSEVVLAPVVVITDASKTARAAELHHEANQTCFIANSVNFPVRHQPTIKVE</sequence>
<dbReference type="InterPro" id="IPR036102">
    <property type="entry name" value="OsmC/Ohrsf"/>
</dbReference>
<reference evidence="2" key="1">
    <citation type="submission" date="2016-10" db="EMBL/GenBank/DDBJ databases">
        <authorList>
            <person name="Varghese N."/>
            <person name="Submissions S."/>
        </authorList>
    </citation>
    <scope>NUCLEOTIDE SEQUENCE [LARGE SCALE GENOMIC DNA]</scope>
    <source>
        <strain evidence="2">CGMCC 4.3516</strain>
    </source>
</reference>
<proteinExistence type="predicted"/>
<dbReference type="InterPro" id="IPR015946">
    <property type="entry name" value="KH_dom-like_a/b"/>
</dbReference>
<dbReference type="SUPFAM" id="SSF82784">
    <property type="entry name" value="OsmC-like"/>
    <property type="match status" value="1"/>
</dbReference>
<accession>A0A1G7BZD3</accession>
<evidence type="ECO:0000313" key="1">
    <source>
        <dbReference type="EMBL" id="SDE31900.1"/>
    </source>
</evidence>
<dbReference type="Pfam" id="PF02566">
    <property type="entry name" value="OsmC"/>
    <property type="match status" value="1"/>
</dbReference>
<dbReference type="OrthoDB" id="9795405at2"/>
<dbReference type="InterPro" id="IPR003718">
    <property type="entry name" value="OsmC/Ohr_fam"/>
</dbReference>
<organism evidence="1 2">
    <name type="scientific">Glycomyces harbinensis</name>
    <dbReference type="NCBI Taxonomy" id="58114"/>
    <lineage>
        <taxon>Bacteria</taxon>
        <taxon>Bacillati</taxon>
        <taxon>Actinomycetota</taxon>
        <taxon>Actinomycetes</taxon>
        <taxon>Glycomycetales</taxon>
        <taxon>Glycomycetaceae</taxon>
        <taxon>Glycomyces</taxon>
    </lineage>
</organism>
<dbReference type="InterPro" id="IPR052707">
    <property type="entry name" value="OsmC_Ohr_Peroxiredoxin"/>
</dbReference>
<evidence type="ECO:0000313" key="2">
    <source>
        <dbReference type="Proteomes" id="UP000198949"/>
    </source>
</evidence>
<dbReference type="STRING" id="58114.SAMN05216270_11838"/>
<gene>
    <name evidence="1" type="ORF">SAMN05216270_11838</name>
</gene>
<dbReference type="EMBL" id="FNAD01000018">
    <property type="protein sequence ID" value="SDE31900.1"/>
    <property type="molecule type" value="Genomic_DNA"/>
</dbReference>
<name>A0A1G7BZD3_9ACTN</name>
<dbReference type="PANTHER" id="PTHR42830:SF2">
    <property type="entry name" value="OSMC_OHR FAMILY PROTEIN"/>
    <property type="match status" value="1"/>
</dbReference>
<dbReference type="PANTHER" id="PTHR42830">
    <property type="entry name" value="OSMOTICALLY INDUCIBLE FAMILY PROTEIN"/>
    <property type="match status" value="1"/>
</dbReference>
<protein>
    <submittedName>
        <fullName evidence="1">Organic hydroperoxide reductase OsmC/OhrA</fullName>
    </submittedName>
</protein>